<feature type="compositionally biased region" description="Polar residues" evidence="2">
    <location>
        <begin position="901"/>
        <end position="917"/>
    </location>
</feature>
<dbReference type="InterPro" id="IPR036909">
    <property type="entry name" value="Cyt_c-like_dom_sf"/>
</dbReference>
<accession>A0A517QTK4</accession>
<dbReference type="InterPro" id="IPR011444">
    <property type="entry name" value="DUF1549"/>
</dbReference>
<dbReference type="KEGG" id="tpol:Mal48_42470"/>
<dbReference type="EMBL" id="CP036267">
    <property type="protein sequence ID" value="QDT34974.1"/>
    <property type="molecule type" value="Genomic_DNA"/>
</dbReference>
<name>A0A517QTK4_9PLAN</name>
<evidence type="ECO:0000313" key="6">
    <source>
        <dbReference type="EMBL" id="QDT34974.1"/>
    </source>
</evidence>
<dbReference type="SUPFAM" id="SSF46626">
    <property type="entry name" value="Cytochrome c"/>
    <property type="match status" value="1"/>
</dbReference>
<reference evidence="6 7" key="1">
    <citation type="submission" date="2019-02" db="EMBL/GenBank/DDBJ databases">
        <title>Deep-cultivation of Planctomycetes and their phenomic and genomic characterization uncovers novel biology.</title>
        <authorList>
            <person name="Wiegand S."/>
            <person name="Jogler M."/>
            <person name="Boedeker C."/>
            <person name="Pinto D."/>
            <person name="Vollmers J."/>
            <person name="Rivas-Marin E."/>
            <person name="Kohn T."/>
            <person name="Peeters S.H."/>
            <person name="Heuer A."/>
            <person name="Rast P."/>
            <person name="Oberbeckmann S."/>
            <person name="Bunk B."/>
            <person name="Jeske O."/>
            <person name="Meyerdierks A."/>
            <person name="Storesund J.E."/>
            <person name="Kallscheuer N."/>
            <person name="Luecker S."/>
            <person name="Lage O.M."/>
            <person name="Pohl T."/>
            <person name="Merkel B.J."/>
            <person name="Hornburger P."/>
            <person name="Mueller R.-W."/>
            <person name="Bruemmer F."/>
            <person name="Labrenz M."/>
            <person name="Spormann A.M."/>
            <person name="Op den Camp H."/>
            <person name="Overmann J."/>
            <person name="Amann R."/>
            <person name="Jetten M.S.M."/>
            <person name="Mascher T."/>
            <person name="Medema M.H."/>
            <person name="Devos D.P."/>
            <person name="Kaster A.-K."/>
            <person name="Ovreas L."/>
            <person name="Rohde M."/>
            <person name="Galperin M.Y."/>
            <person name="Jogler C."/>
        </authorList>
    </citation>
    <scope>NUCLEOTIDE SEQUENCE [LARGE SCALE GENOMIC DNA]</scope>
    <source>
        <strain evidence="6 7">Mal48</strain>
    </source>
</reference>
<evidence type="ECO:0000256" key="2">
    <source>
        <dbReference type="SAM" id="MobiDB-lite"/>
    </source>
</evidence>
<evidence type="ECO:0000259" key="4">
    <source>
        <dbReference type="Pfam" id="PF07587"/>
    </source>
</evidence>
<protein>
    <submittedName>
        <fullName evidence="6">Planctomycete cytochrome C</fullName>
    </submittedName>
</protein>
<keyword evidence="1" id="KW-0175">Coiled coil</keyword>
<feature type="coiled-coil region" evidence="1">
    <location>
        <begin position="545"/>
        <end position="572"/>
    </location>
</feature>
<dbReference type="PANTHER" id="PTHR35889:SF3">
    <property type="entry name" value="F-BOX DOMAIN-CONTAINING PROTEIN"/>
    <property type="match status" value="1"/>
</dbReference>
<evidence type="ECO:0000259" key="5">
    <source>
        <dbReference type="Pfam" id="PF07635"/>
    </source>
</evidence>
<dbReference type="GO" id="GO:0020037">
    <property type="term" value="F:heme binding"/>
    <property type="evidence" value="ECO:0007669"/>
    <property type="project" value="InterPro"/>
</dbReference>
<dbReference type="InterPro" id="IPR011429">
    <property type="entry name" value="Cyt_c_Planctomycete-type"/>
</dbReference>
<dbReference type="Proteomes" id="UP000315724">
    <property type="component" value="Chromosome"/>
</dbReference>
<feature type="domain" description="DUF1553" evidence="4">
    <location>
        <begin position="937"/>
        <end position="1184"/>
    </location>
</feature>
<dbReference type="OrthoDB" id="127107at2"/>
<keyword evidence="7" id="KW-1185">Reference proteome</keyword>
<dbReference type="PANTHER" id="PTHR35889">
    <property type="entry name" value="CYCLOINULO-OLIGOSACCHARIDE FRUCTANOTRANSFERASE-RELATED"/>
    <property type="match status" value="1"/>
</dbReference>
<feature type="coiled-coil region" evidence="1">
    <location>
        <begin position="811"/>
        <end position="838"/>
    </location>
</feature>
<sequence>MSHVLAGKNRLHLDRHGQSMIFSTRHIAQLHKYHGCTRTSGTALPGGLMCGTSYLRGRRSSVIARTAFSCLLAMILFPVSVRGEDRPVDYVRDIKPILQARCYACHGALKQESGLRLDTGLLIRKGSENGQIVTMDQPQHSTLVERISSKEDFDRMPPEGEPLPAEQIAMIQSWIASGAKSPEDEQPEADPDSHWAFLKPVRSRQFSDQEQAAGLNPIDVYLSAAHKTQGLEPVSLASQEVQLRRLYLDLIGIPPTRDELRKFLDDTSEDAFEKVVDQLLDDPRYGERWGRHWMDVWRYSDWYGRRHVPDVWNSAPQIWRWRDWIVRSLNEDKGYDQMVSEMLAADEIRSGEQKQTVATGYLIRNWFALNPNDWMRNTVEHTGKAFLGLTFNCAHCHDHKYDPISQDDYFRFRAFFEPIGIRQDRVPDEADPGPFQEYDYSALRKVERLGAVTIFDKNPEAPTWFYTGGDERNRDESRGSIAPGVPGFLDENQQLSITPVDLPVQGWSPGQDLEIQRTLVESAQKKIDEAVAAISNLPTAEPSLAEHVKLRLAKAEEAYREAKEALNEPAQQTALVGNQSLVFNATKGRRTVFHRLSSLSEFSDGFEIDFQIRIVNDSHFNFQLAKHVTQGLTAAYVAFEKGRILSYRPGSFSEIEAGRYDFENGQDRFRVSLRLQTKEDLALLTIESVADQALLVADLPIALNGWNPIGDLTKGVFFDARPGSLALVDELTFRNPAPNSESQIVAKFNFEPPEYRDGQEIVGQHGWEISPISGANSTSIAASVLNHSALDKYQQELEAAQLASQVPKLQRQAAESQLVAARAELASLQARIAAEAAKFGNAPADEIQKQASNASELERLATIQRAESQVQQARLALAMAEAKPESDAKRAKEVEAARTQLATSMTARSQAESQQADSKPGTYSPLGPLYPKTSTGRRSALAAWIVDRENPLTARVAVNHIWMRHFHQPLVETVDNFGRSGAEPTHPELLDWLAVELMESNWSMKHLHRLIVTSDAFRRQSSTSNMTQNIKLDPENHYLWRMNTGRMESEVVRDSLLHVAGKLDFTQGGQELENKDAYTTFRRSIYYSTHPENGGKSTQGELFDAPDGQECYRRTRSIVPQQALALTNSETVHSMSSLIVQGWEEKHPDQLDSSEEHINQFTQEIFEQILSRSPSVAELKLCNAAFHNYVKLTKPTEEKQVNTLARESLVRAIFNHGDFITIR</sequence>
<dbReference type="Pfam" id="PF07583">
    <property type="entry name" value="PSCyt2"/>
    <property type="match status" value="1"/>
</dbReference>
<feature type="domain" description="Cytochrome C Planctomycete-type" evidence="5">
    <location>
        <begin position="102"/>
        <end position="160"/>
    </location>
</feature>
<evidence type="ECO:0000256" key="1">
    <source>
        <dbReference type="SAM" id="Coils"/>
    </source>
</evidence>
<dbReference type="Pfam" id="PF07587">
    <property type="entry name" value="PSD1"/>
    <property type="match status" value="1"/>
</dbReference>
<feature type="domain" description="DUF1549" evidence="3">
    <location>
        <begin position="217"/>
        <end position="418"/>
    </location>
</feature>
<dbReference type="GO" id="GO:0009055">
    <property type="term" value="F:electron transfer activity"/>
    <property type="evidence" value="ECO:0007669"/>
    <property type="project" value="InterPro"/>
</dbReference>
<proteinExistence type="predicted"/>
<dbReference type="AlphaFoldDB" id="A0A517QTK4"/>
<organism evidence="6 7">
    <name type="scientific">Thalassoglobus polymorphus</name>
    <dbReference type="NCBI Taxonomy" id="2527994"/>
    <lineage>
        <taxon>Bacteria</taxon>
        <taxon>Pseudomonadati</taxon>
        <taxon>Planctomycetota</taxon>
        <taxon>Planctomycetia</taxon>
        <taxon>Planctomycetales</taxon>
        <taxon>Planctomycetaceae</taxon>
        <taxon>Thalassoglobus</taxon>
    </lineage>
</organism>
<evidence type="ECO:0000313" key="7">
    <source>
        <dbReference type="Proteomes" id="UP000315724"/>
    </source>
</evidence>
<feature type="region of interest" description="Disordered" evidence="2">
    <location>
        <begin position="901"/>
        <end position="931"/>
    </location>
</feature>
<dbReference type="RefSeq" id="WP_145203782.1">
    <property type="nucleotide sequence ID" value="NZ_CP036267.1"/>
</dbReference>
<dbReference type="InterPro" id="IPR022655">
    <property type="entry name" value="DUF1553"/>
</dbReference>
<dbReference type="Pfam" id="PF07635">
    <property type="entry name" value="PSCyt1"/>
    <property type="match status" value="1"/>
</dbReference>
<evidence type="ECO:0000259" key="3">
    <source>
        <dbReference type="Pfam" id="PF07583"/>
    </source>
</evidence>
<gene>
    <name evidence="6" type="ORF">Mal48_42470</name>
</gene>